<evidence type="ECO:0000256" key="1">
    <source>
        <dbReference type="SAM" id="Phobius"/>
    </source>
</evidence>
<organism evidence="3 4">
    <name type="scientific">Fusarium tricinctum</name>
    <dbReference type="NCBI Taxonomy" id="61284"/>
    <lineage>
        <taxon>Eukaryota</taxon>
        <taxon>Fungi</taxon>
        <taxon>Dikarya</taxon>
        <taxon>Ascomycota</taxon>
        <taxon>Pezizomycotina</taxon>
        <taxon>Sordariomycetes</taxon>
        <taxon>Hypocreomycetidae</taxon>
        <taxon>Hypocreales</taxon>
        <taxon>Nectriaceae</taxon>
        <taxon>Fusarium</taxon>
        <taxon>Fusarium tricinctum species complex</taxon>
    </lineage>
</organism>
<evidence type="ECO:0000313" key="3">
    <source>
        <dbReference type="EMBL" id="KAH7252497.1"/>
    </source>
</evidence>
<reference evidence="3" key="1">
    <citation type="journal article" date="2021" name="Nat. Commun.">
        <title>Genetic determinants of endophytism in the Arabidopsis root mycobiome.</title>
        <authorList>
            <person name="Mesny F."/>
            <person name="Miyauchi S."/>
            <person name="Thiergart T."/>
            <person name="Pickel B."/>
            <person name="Atanasova L."/>
            <person name="Karlsson M."/>
            <person name="Huettel B."/>
            <person name="Barry K.W."/>
            <person name="Haridas S."/>
            <person name="Chen C."/>
            <person name="Bauer D."/>
            <person name="Andreopoulos W."/>
            <person name="Pangilinan J."/>
            <person name="LaButti K."/>
            <person name="Riley R."/>
            <person name="Lipzen A."/>
            <person name="Clum A."/>
            <person name="Drula E."/>
            <person name="Henrissat B."/>
            <person name="Kohler A."/>
            <person name="Grigoriev I.V."/>
            <person name="Martin F.M."/>
            <person name="Hacquard S."/>
        </authorList>
    </citation>
    <scope>NUCLEOTIDE SEQUENCE</scope>
    <source>
        <strain evidence="3">MPI-SDFR-AT-0068</strain>
    </source>
</reference>
<feature type="chain" id="PRO_5035434852" evidence="2">
    <location>
        <begin position="20"/>
        <end position="136"/>
    </location>
</feature>
<evidence type="ECO:0000256" key="2">
    <source>
        <dbReference type="SAM" id="SignalP"/>
    </source>
</evidence>
<name>A0A8K0WEF3_9HYPO</name>
<keyword evidence="2" id="KW-0732">Signal</keyword>
<keyword evidence="1" id="KW-0812">Transmembrane</keyword>
<evidence type="ECO:0000313" key="4">
    <source>
        <dbReference type="Proteomes" id="UP000813427"/>
    </source>
</evidence>
<gene>
    <name evidence="3" type="ORF">BKA59DRAFT_544181</name>
</gene>
<dbReference type="AlphaFoldDB" id="A0A8K0WEF3"/>
<keyword evidence="1" id="KW-1133">Transmembrane helix</keyword>
<sequence>MEPAVLCITLFAMTFMLSANTPLETPRQAIGGAFVAGVFAFLGGASFVTQILSSTVGRLWKEDMPLKDYMEHRPRVFHRSRAKFDTGDRFYHKYGVCCSERGNCVSCLKQQAEDARRFAWMGQDEFDRRMKEALAK</sequence>
<feature type="signal peptide" evidence="2">
    <location>
        <begin position="1"/>
        <end position="19"/>
    </location>
</feature>
<keyword evidence="4" id="KW-1185">Reference proteome</keyword>
<keyword evidence="1" id="KW-0472">Membrane</keyword>
<feature type="transmembrane region" description="Helical" evidence="1">
    <location>
        <begin position="29"/>
        <end position="52"/>
    </location>
</feature>
<proteinExistence type="predicted"/>
<dbReference type="OrthoDB" id="5051987at2759"/>
<dbReference type="Proteomes" id="UP000813427">
    <property type="component" value="Unassembled WGS sequence"/>
</dbReference>
<accession>A0A8K0WEF3</accession>
<dbReference type="EMBL" id="JAGPXF010000003">
    <property type="protein sequence ID" value="KAH7252497.1"/>
    <property type="molecule type" value="Genomic_DNA"/>
</dbReference>
<comment type="caution">
    <text evidence="3">The sequence shown here is derived from an EMBL/GenBank/DDBJ whole genome shotgun (WGS) entry which is preliminary data.</text>
</comment>
<protein>
    <submittedName>
        <fullName evidence="3">Uncharacterized protein</fullName>
    </submittedName>
</protein>